<dbReference type="GO" id="GO:0051301">
    <property type="term" value="P:cell division"/>
    <property type="evidence" value="ECO:0007669"/>
    <property type="project" value="UniProtKB-UniRule"/>
</dbReference>
<name>A0A934K0J8_9BACT</name>
<dbReference type="GO" id="GO:0022857">
    <property type="term" value="F:transmembrane transporter activity"/>
    <property type="evidence" value="ECO:0007669"/>
    <property type="project" value="TreeGrafter"/>
</dbReference>
<dbReference type="NCBIfam" id="TIGR02673">
    <property type="entry name" value="FtsE"/>
    <property type="match status" value="1"/>
</dbReference>
<comment type="function">
    <text evidence="9">Part of the ABC transporter FtsEX involved in cellular division.</text>
</comment>
<dbReference type="InterPro" id="IPR017871">
    <property type="entry name" value="ABC_transporter-like_CS"/>
</dbReference>
<dbReference type="AlphaFoldDB" id="A0A934K0J8"/>
<dbReference type="InterPro" id="IPR003439">
    <property type="entry name" value="ABC_transporter-like_ATP-bd"/>
</dbReference>
<keyword evidence="3 9" id="KW-1003">Cell membrane</keyword>
<dbReference type="RefSeq" id="WP_337309653.1">
    <property type="nucleotide sequence ID" value="NZ_JAEKNS010000040.1"/>
</dbReference>
<evidence type="ECO:0000259" key="10">
    <source>
        <dbReference type="PROSITE" id="PS50893"/>
    </source>
</evidence>
<evidence type="ECO:0000256" key="3">
    <source>
        <dbReference type="ARBA" id="ARBA00022475"/>
    </source>
</evidence>
<evidence type="ECO:0000256" key="6">
    <source>
        <dbReference type="ARBA" id="ARBA00022840"/>
    </source>
</evidence>
<evidence type="ECO:0000256" key="1">
    <source>
        <dbReference type="ARBA" id="ARBA00005417"/>
    </source>
</evidence>
<evidence type="ECO:0000313" key="11">
    <source>
        <dbReference type="EMBL" id="MBJ7593911.1"/>
    </source>
</evidence>
<evidence type="ECO:0000256" key="7">
    <source>
        <dbReference type="ARBA" id="ARBA00023136"/>
    </source>
</evidence>
<comment type="caution">
    <text evidence="11">The sequence shown here is derived from an EMBL/GenBank/DDBJ whole genome shotgun (WGS) entry which is preliminary data.</text>
</comment>
<evidence type="ECO:0000256" key="9">
    <source>
        <dbReference type="RuleBase" id="RU365094"/>
    </source>
</evidence>
<proteinExistence type="inferred from homology"/>
<dbReference type="PROSITE" id="PS50893">
    <property type="entry name" value="ABC_TRANSPORTER_2"/>
    <property type="match status" value="1"/>
</dbReference>
<dbReference type="GO" id="GO:0016887">
    <property type="term" value="F:ATP hydrolysis activity"/>
    <property type="evidence" value="ECO:0007669"/>
    <property type="project" value="InterPro"/>
</dbReference>
<comment type="similarity">
    <text evidence="1 9">Belongs to the ABC transporter superfamily.</text>
</comment>
<dbReference type="PANTHER" id="PTHR24220:SF470">
    <property type="entry name" value="CELL DIVISION ATP-BINDING PROTEIN FTSE"/>
    <property type="match status" value="1"/>
</dbReference>
<dbReference type="Proteomes" id="UP000606991">
    <property type="component" value="Unassembled WGS sequence"/>
</dbReference>
<keyword evidence="4 9" id="KW-0132">Cell division</keyword>
<dbReference type="InterPro" id="IPR003593">
    <property type="entry name" value="AAA+_ATPase"/>
</dbReference>
<evidence type="ECO:0000313" key="12">
    <source>
        <dbReference type="Proteomes" id="UP000606991"/>
    </source>
</evidence>
<dbReference type="GO" id="GO:0005524">
    <property type="term" value="F:ATP binding"/>
    <property type="evidence" value="ECO:0007669"/>
    <property type="project" value="UniProtKB-UniRule"/>
</dbReference>
<dbReference type="PROSITE" id="PS00211">
    <property type="entry name" value="ABC_TRANSPORTER_1"/>
    <property type="match status" value="1"/>
</dbReference>
<dbReference type="InterPro" id="IPR005286">
    <property type="entry name" value="Cell_div_FtsE"/>
</dbReference>
<dbReference type="Gene3D" id="3.40.50.300">
    <property type="entry name" value="P-loop containing nucleotide triphosphate hydrolases"/>
    <property type="match status" value="1"/>
</dbReference>
<protein>
    <recommendedName>
        <fullName evidence="2 9">Cell division ATP-binding protein FtsE</fullName>
    </recommendedName>
</protein>
<reference evidence="11 12" key="1">
    <citation type="submission" date="2020-10" db="EMBL/GenBank/DDBJ databases">
        <title>Ca. Dormibacterota MAGs.</title>
        <authorList>
            <person name="Montgomery K."/>
        </authorList>
    </citation>
    <scope>NUCLEOTIDE SEQUENCE [LARGE SCALE GENOMIC DNA]</scope>
    <source>
        <strain evidence="11">SC8812_S17_18</strain>
    </source>
</reference>
<evidence type="ECO:0000256" key="4">
    <source>
        <dbReference type="ARBA" id="ARBA00022618"/>
    </source>
</evidence>
<dbReference type="Pfam" id="PF00005">
    <property type="entry name" value="ABC_tran"/>
    <property type="match status" value="1"/>
</dbReference>
<dbReference type="GO" id="GO:0005886">
    <property type="term" value="C:plasma membrane"/>
    <property type="evidence" value="ECO:0007669"/>
    <property type="project" value="UniProtKB-SubCell"/>
</dbReference>
<dbReference type="SUPFAM" id="SSF52540">
    <property type="entry name" value="P-loop containing nucleoside triphosphate hydrolases"/>
    <property type="match status" value="1"/>
</dbReference>
<keyword evidence="7 9" id="KW-0472">Membrane</keyword>
<dbReference type="PANTHER" id="PTHR24220">
    <property type="entry name" value="IMPORT ATP-BINDING PROTEIN"/>
    <property type="match status" value="1"/>
</dbReference>
<keyword evidence="6 9" id="KW-0067">ATP-binding</keyword>
<keyword evidence="8 9" id="KW-0131">Cell cycle</keyword>
<organism evidence="11 12">
    <name type="scientific">Candidatus Aeolococcus gillhamiae</name>
    <dbReference type="NCBI Taxonomy" id="3127015"/>
    <lineage>
        <taxon>Bacteria</taxon>
        <taxon>Bacillati</taxon>
        <taxon>Candidatus Dormiibacterota</taxon>
        <taxon>Candidatus Dormibacteria</taxon>
        <taxon>Candidatus Aeolococcales</taxon>
        <taxon>Candidatus Aeolococcaceae</taxon>
        <taxon>Candidatus Aeolococcus</taxon>
    </lineage>
</organism>
<dbReference type="FunFam" id="3.40.50.300:FF:000056">
    <property type="entry name" value="Cell division ATP-binding protein FtsE"/>
    <property type="match status" value="1"/>
</dbReference>
<evidence type="ECO:0000256" key="2">
    <source>
        <dbReference type="ARBA" id="ARBA00020019"/>
    </source>
</evidence>
<dbReference type="SMART" id="SM00382">
    <property type="entry name" value="AAA"/>
    <property type="match status" value="1"/>
</dbReference>
<sequence>MSVALAQRPALASDPALRPVISFHGVGKTYPSGTVALRDIDLAIYQRDFVFLVGASGAGKSTLVRLLIRDEPASSGRIFVDGQEVTRMSRRRLPKLRRKFGIVFQDYKLLATLTVGQNVAFALQVTRPGQRHMREKVEETLWIVGLEDKIDKFPDELSGGEQQRVAIARALVTRPRIFLADEPTGNLDPDTSWGIVQLLLQINHRGTTVLMATHNREVVDLVRRRVIAIEGGRVIRDEQEGQYLREGETTV</sequence>
<evidence type="ECO:0000256" key="8">
    <source>
        <dbReference type="ARBA" id="ARBA00023306"/>
    </source>
</evidence>
<dbReference type="EMBL" id="JAEKNS010000040">
    <property type="protein sequence ID" value="MBJ7593911.1"/>
    <property type="molecule type" value="Genomic_DNA"/>
</dbReference>
<comment type="subunit">
    <text evidence="9">Homodimer. Forms a membrane-associated complex with FtsX.</text>
</comment>
<dbReference type="InterPro" id="IPR027417">
    <property type="entry name" value="P-loop_NTPase"/>
</dbReference>
<dbReference type="InterPro" id="IPR015854">
    <property type="entry name" value="ABC_transpr_LolD-like"/>
</dbReference>
<accession>A0A934K0J8</accession>
<gene>
    <name evidence="9 11" type="primary">ftsE</name>
    <name evidence="11" type="ORF">JF886_03465</name>
</gene>
<feature type="domain" description="ABC transporter" evidence="10">
    <location>
        <begin position="21"/>
        <end position="251"/>
    </location>
</feature>
<comment type="subcellular location">
    <subcellularLocation>
        <location evidence="9">Cell membrane</location>
        <topology evidence="9">Peripheral membrane protein</topology>
        <orientation evidence="9">Cytoplasmic side</orientation>
    </subcellularLocation>
</comment>
<keyword evidence="5 9" id="KW-0547">Nucleotide-binding</keyword>
<evidence type="ECO:0000256" key="5">
    <source>
        <dbReference type="ARBA" id="ARBA00022741"/>
    </source>
</evidence>